<feature type="region of interest" description="Disordered" evidence="1">
    <location>
        <begin position="193"/>
        <end position="221"/>
    </location>
</feature>
<proteinExistence type="predicted"/>
<accession>K5XR88</accession>
<dbReference type="AlphaFoldDB" id="K5XR88"/>
<gene>
    <name evidence="2" type="ORF">AGABI1DRAFT_108209</name>
</gene>
<organism evidence="2 3">
    <name type="scientific">Agaricus bisporus var. burnettii (strain JB137-S8 / ATCC MYA-4627 / FGSC 10392)</name>
    <name type="common">White button mushroom</name>
    <dbReference type="NCBI Taxonomy" id="597362"/>
    <lineage>
        <taxon>Eukaryota</taxon>
        <taxon>Fungi</taxon>
        <taxon>Dikarya</taxon>
        <taxon>Basidiomycota</taxon>
        <taxon>Agaricomycotina</taxon>
        <taxon>Agaricomycetes</taxon>
        <taxon>Agaricomycetidae</taxon>
        <taxon>Agaricales</taxon>
        <taxon>Agaricineae</taxon>
        <taxon>Agaricaceae</taxon>
        <taxon>Agaricus</taxon>
    </lineage>
</organism>
<dbReference type="HOGENOM" id="CLU_1250337_0_0_1"/>
<name>K5XR88_AGABU</name>
<evidence type="ECO:0000313" key="2">
    <source>
        <dbReference type="EMBL" id="EKM77375.1"/>
    </source>
</evidence>
<evidence type="ECO:0000256" key="1">
    <source>
        <dbReference type="SAM" id="MobiDB-lite"/>
    </source>
</evidence>
<keyword evidence="3" id="KW-1185">Reference proteome</keyword>
<dbReference type="KEGG" id="abp:AGABI1DRAFT108209"/>
<evidence type="ECO:0000313" key="3">
    <source>
        <dbReference type="Proteomes" id="UP000008493"/>
    </source>
</evidence>
<dbReference type="Proteomes" id="UP000008493">
    <property type="component" value="Unassembled WGS sequence"/>
</dbReference>
<dbReference type="EMBL" id="JH971396">
    <property type="protein sequence ID" value="EKM77375.1"/>
    <property type="molecule type" value="Genomic_DNA"/>
</dbReference>
<dbReference type="GeneID" id="18822529"/>
<dbReference type="RefSeq" id="XP_007332016.1">
    <property type="nucleotide sequence ID" value="XM_007331954.1"/>
</dbReference>
<protein>
    <submittedName>
        <fullName evidence="2">Uncharacterized protein</fullName>
    </submittedName>
</protein>
<reference evidence="3" key="1">
    <citation type="journal article" date="2012" name="Proc. Natl. Acad. Sci. U.S.A.">
        <title>Genome sequence of the button mushroom Agaricus bisporus reveals mechanisms governing adaptation to a humic-rich ecological niche.</title>
        <authorList>
            <person name="Morin E."/>
            <person name="Kohler A."/>
            <person name="Baker A.R."/>
            <person name="Foulongne-Oriol M."/>
            <person name="Lombard V."/>
            <person name="Nagy L.G."/>
            <person name="Ohm R.A."/>
            <person name="Patyshakuliyeva A."/>
            <person name="Brun A."/>
            <person name="Aerts A.L."/>
            <person name="Bailey A.M."/>
            <person name="Billette C."/>
            <person name="Coutinho P.M."/>
            <person name="Deakin G."/>
            <person name="Doddapaneni H."/>
            <person name="Floudas D."/>
            <person name="Grimwood J."/>
            <person name="Hilden K."/>
            <person name="Kuees U."/>
            <person name="LaButti K.M."/>
            <person name="Lapidus A."/>
            <person name="Lindquist E.A."/>
            <person name="Lucas S.M."/>
            <person name="Murat C."/>
            <person name="Riley R.W."/>
            <person name="Salamov A.A."/>
            <person name="Schmutz J."/>
            <person name="Subramanian V."/>
            <person name="Woesten H.A.B."/>
            <person name="Xu J."/>
            <person name="Eastwood D.C."/>
            <person name="Foster G.D."/>
            <person name="Sonnenberg A.S."/>
            <person name="Cullen D."/>
            <person name="de Vries R.P."/>
            <person name="Lundell T."/>
            <person name="Hibbett D.S."/>
            <person name="Henrissat B."/>
            <person name="Burton K.S."/>
            <person name="Kerrigan R.W."/>
            <person name="Challen M.P."/>
            <person name="Grigoriev I.V."/>
            <person name="Martin F."/>
        </authorList>
    </citation>
    <scope>NUCLEOTIDE SEQUENCE [LARGE SCALE GENOMIC DNA]</scope>
    <source>
        <strain evidence="3">JB137-S8 / ATCC MYA-4627 / FGSC 10392</strain>
    </source>
</reference>
<dbReference type="InParanoid" id="K5XR88"/>
<feature type="compositionally biased region" description="Basic and acidic residues" evidence="1">
    <location>
        <begin position="194"/>
        <end position="208"/>
    </location>
</feature>
<sequence>MVKAKCQKQRTEKKSKKLCFEKESLEFVRGGGTKEKYQTSYNQRNVVRCKEEKRAASGIKNYRGVVWRTIIFVGKFWREQRGRSGKFEGGRVMTDEEHIKTHVRADAKKGESKRMNLRYHNTGTKCWIGTDIAFITPPTVRVEPEVVKKISILAKHIASAISTAPDRWNDFKSLVTDNVNGDVPGMKRLNRVPKGREREQPGSKGWREKKPRKTVFDTLGT</sequence>